<accession>D5QAM1</accession>
<evidence type="ECO:0000313" key="2">
    <source>
        <dbReference type="Proteomes" id="UP000006468"/>
    </source>
</evidence>
<name>D5QAM1_NOVHA</name>
<sequence length="125" mass="14292">MVSIWNERSILYLKKQRKMGTMNDNMSGIAGEIALLEAHVGCLEAALQRALRLLTHEQQVEMLQYEQYRIKERDEQQIAHQIGPDSDEFNDITSAHKWVSECIARVISETRTVSKSESSTGRNIS</sequence>
<dbReference type="Proteomes" id="UP000006468">
    <property type="component" value="Chromosome"/>
</dbReference>
<comment type="caution">
    <text evidence="1">The sequence shown here is derived from an EMBL/GenBank/DDBJ whole genome shotgun (WGS) entry which is preliminary data.</text>
</comment>
<reference evidence="1 2" key="1">
    <citation type="journal article" date="2010" name="J. Bacteriol.">
        <title>Genome sequence of a cellulose-producing bacterium, Gluconacetobacter hansenii ATCC 23769.</title>
        <authorList>
            <person name="Iyer P.R."/>
            <person name="Geib S.M."/>
            <person name="Catchmark J."/>
            <person name="Kao T.H."/>
            <person name="Tien M."/>
        </authorList>
    </citation>
    <scope>NUCLEOTIDE SEQUENCE [LARGE SCALE GENOMIC DNA]</scope>
    <source>
        <strain evidence="1 2">ATCC 23769</strain>
    </source>
</reference>
<organism evidence="1 2">
    <name type="scientific">Novacetimonas hansenii ATCC 23769</name>
    <dbReference type="NCBI Taxonomy" id="714995"/>
    <lineage>
        <taxon>Bacteria</taxon>
        <taxon>Pseudomonadati</taxon>
        <taxon>Pseudomonadota</taxon>
        <taxon>Alphaproteobacteria</taxon>
        <taxon>Acetobacterales</taxon>
        <taxon>Acetobacteraceae</taxon>
        <taxon>Novacetimonas</taxon>
    </lineage>
</organism>
<dbReference type="HOGENOM" id="CLU_1989689_0_0_5"/>
<gene>
    <name evidence="1" type="ORF">GXY_00703</name>
</gene>
<dbReference type="AlphaFoldDB" id="D5QAM1"/>
<proteinExistence type="predicted"/>
<protein>
    <submittedName>
        <fullName evidence="1">Uncharacterized protein</fullName>
    </submittedName>
</protein>
<evidence type="ECO:0000313" key="1">
    <source>
        <dbReference type="EMBL" id="EFG85744.1"/>
    </source>
</evidence>
<dbReference type="EMBL" id="ADTV01000003">
    <property type="protein sequence ID" value="EFG85744.1"/>
    <property type="molecule type" value="Genomic_DNA"/>
</dbReference>